<dbReference type="PANTHER" id="PTHR43003:SF13">
    <property type="entry name" value="DNA-3-METHYLADENINE GLYCOSYLASE 2"/>
    <property type="match status" value="1"/>
</dbReference>
<dbReference type="CDD" id="cd00056">
    <property type="entry name" value="ENDO3c"/>
    <property type="match status" value="1"/>
</dbReference>
<proteinExistence type="predicted"/>
<protein>
    <recommendedName>
        <fullName evidence="2">DNA-3-methyladenine glycosylase II</fullName>
        <ecNumber evidence="2">3.2.2.21</ecNumber>
    </recommendedName>
</protein>
<comment type="caution">
    <text evidence="6">The sequence shown here is derived from an EMBL/GenBank/DDBJ whole genome shotgun (WGS) entry which is preliminary data.</text>
</comment>
<evidence type="ECO:0000256" key="3">
    <source>
        <dbReference type="ARBA" id="ARBA00022763"/>
    </source>
</evidence>
<feature type="domain" description="HhH-GPD" evidence="5">
    <location>
        <begin position="15"/>
        <end position="159"/>
    </location>
</feature>
<dbReference type="InterPro" id="IPR023170">
    <property type="entry name" value="HhH_base_excis_C"/>
</dbReference>
<sequence length="165" mass="17539">MGTTDRFQTAVTTVLGQQVSLAAGRTFSGRLVAAYGTEGPGGLRCFPGPAALADAHPEELRATVGLTSARARTVSALASLWAGSAGTPSREELLTVAGIGRWTVDYLAVRYGDRDAFTPGDLVLRRALGGVSAREAEKRSEAWRPYRAYALMHLWTEAAYTGAKH</sequence>
<dbReference type="Proteomes" id="UP001304769">
    <property type="component" value="Unassembled WGS sequence"/>
</dbReference>
<evidence type="ECO:0000256" key="4">
    <source>
        <dbReference type="ARBA" id="ARBA00023204"/>
    </source>
</evidence>
<dbReference type="SUPFAM" id="SSF48150">
    <property type="entry name" value="DNA-glycosylase"/>
    <property type="match status" value="1"/>
</dbReference>
<keyword evidence="7" id="KW-1185">Reference proteome</keyword>
<reference evidence="6 7" key="1">
    <citation type="submission" date="2023-12" db="EMBL/GenBank/DDBJ databases">
        <title>Sinomonas terricola sp. nov, isolated from litchi orchard soil in Guangdong, PR China.</title>
        <authorList>
            <person name="Jiaxin W."/>
            <person name="Yang Z."/>
            <person name="Honghui Z."/>
        </authorList>
    </citation>
    <scope>NUCLEOTIDE SEQUENCE [LARGE SCALE GENOMIC DNA]</scope>
    <source>
        <strain evidence="6 7">JGH33</strain>
    </source>
</reference>
<gene>
    <name evidence="6" type="ORF">SPF06_16560</name>
</gene>
<dbReference type="SMART" id="SM00478">
    <property type="entry name" value="ENDO3c"/>
    <property type="match status" value="1"/>
</dbReference>
<name>A0ABU5T9H7_9MICC</name>
<dbReference type="InterPro" id="IPR051912">
    <property type="entry name" value="Alkylbase_DNA_Glycosylase/TA"/>
</dbReference>
<dbReference type="EMBL" id="JAYGGQ010000014">
    <property type="protein sequence ID" value="MEA5456348.1"/>
    <property type="molecule type" value="Genomic_DNA"/>
</dbReference>
<accession>A0ABU5T9H7</accession>
<dbReference type="Gene3D" id="1.10.340.30">
    <property type="entry name" value="Hypothetical protein, domain 2"/>
    <property type="match status" value="1"/>
</dbReference>
<dbReference type="Pfam" id="PF00730">
    <property type="entry name" value="HhH-GPD"/>
    <property type="match status" value="1"/>
</dbReference>
<keyword evidence="3" id="KW-0227">DNA damage</keyword>
<dbReference type="PANTHER" id="PTHR43003">
    <property type="entry name" value="DNA-3-METHYLADENINE GLYCOSYLASE"/>
    <property type="match status" value="1"/>
</dbReference>
<organism evidence="6 7">
    <name type="scientific">Sinomonas terricola</name>
    <dbReference type="NCBI Taxonomy" id="3110330"/>
    <lineage>
        <taxon>Bacteria</taxon>
        <taxon>Bacillati</taxon>
        <taxon>Actinomycetota</taxon>
        <taxon>Actinomycetes</taxon>
        <taxon>Micrococcales</taxon>
        <taxon>Micrococcaceae</taxon>
        <taxon>Sinomonas</taxon>
    </lineage>
</organism>
<dbReference type="EC" id="3.2.2.21" evidence="2"/>
<evidence type="ECO:0000313" key="6">
    <source>
        <dbReference type="EMBL" id="MEA5456348.1"/>
    </source>
</evidence>
<comment type="catalytic activity">
    <reaction evidence="1">
        <text>Hydrolysis of alkylated DNA, releasing 3-methyladenine, 3-methylguanine, 7-methylguanine and 7-methyladenine.</text>
        <dbReference type="EC" id="3.2.2.21"/>
    </reaction>
</comment>
<evidence type="ECO:0000256" key="1">
    <source>
        <dbReference type="ARBA" id="ARBA00000086"/>
    </source>
</evidence>
<dbReference type="Gene3D" id="1.10.1670.10">
    <property type="entry name" value="Helix-hairpin-Helix base-excision DNA repair enzymes (C-terminal)"/>
    <property type="match status" value="1"/>
</dbReference>
<dbReference type="InterPro" id="IPR003265">
    <property type="entry name" value="HhH-GPD_domain"/>
</dbReference>
<evidence type="ECO:0000259" key="5">
    <source>
        <dbReference type="SMART" id="SM00478"/>
    </source>
</evidence>
<keyword evidence="4" id="KW-0234">DNA repair</keyword>
<evidence type="ECO:0000313" key="7">
    <source>
        <dbReference type="Proteomes" id="UP001304769"/>
    </source>
</evidence>
<dbReference type="RefSeq" id="WP_323280241.1">
    <property type="nucleotide sequence ID" value="NZ_JAYGGQ010000014.1"/>
</dbReference>
<dbReference type="InterPro" id="IPR011257">
    <property type="entry name" value="DNA_glycosylase"/>
</dbReference>
<evidence type="ECO:0000256" key="2">
    <source>
        <dbReference type="ARBA" id="ARBA00012000"/>
    </source>
</evidence>